<name>A0AAE3VA44_9FIRM</name>
<evidence type="ECO:0000256" key="1">
    <source>
        <dbReference type="SAM" id="MobiDB-lite"/>
    </source>
</evidence>
<feature type="region of interest" description="Disordered" evidence="1">
    <location>
        <begin position="54"/>
        <end position="101"/>
    </location>
</feature>
<gene>
    <name evidence="3" type="ORF">J2S20_001218</name>
</gene>
<keyword evidence="3" id="KW-0804">Transcription</keyword>
<dbReference type="RefSeq" id="WP_106611769.1">
    <property type="nucleotide sequence ID" value="NZ_JAUSTO010000006.1"/>
</dbReference>
<comment type="caution">
    <text evidence="3">The sequence shown here is derived from an EMBL/GenBank/DDBJ whole genome shotgun (WGS) entry which is preliminary data.</text>
</comment>
<dbReference type="AlphaFoldDB" id="A0AAE3VA44"/>
<evidence type="ECO:0000313" key="4">
    <source>
        <dbReference type="Proteomes" id="UP001241537"/>
    </source>
</evidence>
<dbReference type="Proteomes" id="UP001241537">
    <property type="component" value="Unassembled WGS sequence"/>
</dbReference>
<feature type="transmembrane region" description="Helical" evidence="2">
    <location>
        <begin position="379"/>
        <end position="405"/>
    </location>
</feature>
<evidence type="ECO:0000256" key="2">
    <source>
        <dbReference type="SAM" id="Phobius"/>
    </source>
</evidence>
<keyword evidence="4" id="KW-1185">Reference proteome</keyword>
<keyword evidence="2" id="KW-0812">Transmembrane</keyword>
<sequence>MPDQVVNYQCPACTGPLHFASGSGQLECEYCGSSFSVEEVESFYAEKARRAAEAVQKAGKSEGATDTVEETQTPAGTESGAGGPLAEKEEPESSSWDSSEVGAEWGVDAESMRSYSCPSCGAELMCEATTAATQCPYCGNPTIVPGQLSGGMKPNYVIPFKLDKNSAIDALKKHFGRHLFLPGSFKSQSQLKKIQGIYVPFWLFDGSAEAECSFHASNVSTYREGDYRVTRTAHYDVERGGTVSFAMVPTDASKKMPDDLMDSLEPFDYKGLKAFSMAYLPGYLADKYDVSLKESSERADSRCRSSAKELMRRDVTGYGSVSLRSARVSINRGKVHYALLPVWMLKVKWANQEYTFAMNGQTGKMVGNLPVSEARFRGFVAALGLVLAVLFYLLRLGPGIAWLIVSMLQEI</sequence>
<dbReference type="EMBL" id="JAUSTO010000006">
    <property type="protein sequence ID" value="MDQ0152526.1"/>
    <property type="molecule type" value="Genomic_DNA"/>
</dbReference>
<keyword evidence="3" id="KW-0240">DNA-directed RNA polymerase</keyword>
<keyword evidence="2" id="KW-1133">Transmembrane helix</keyword>
<reference evidence="3" key="1">
    <citation type="submission" date="2023-07" db="EMBL/GenBank/DDBJ databases">
        <title>Genomic Encyclopedia of Type Strains, Phase IV (KMG-IV): sequencing the most valuable type-strain genomes for metagenomic binning, comparative biology and taxonomic classification.</title>
        <authorList>
            <person name="Goeker M."/>
        </authorList>
    </citation>
    <scope>NUCLEOTIDE SEQUENCE</scope>
    <source>
        <strain evidence="3">DSM 19659</strain>
    </source>
</reference>
<keyword evidence="2" id="KW-0472">Membrane</keyword>
<proteinExistence type="predicted"/>
<protein>
    <submittedName>
        <fullName evidence="3">DNA-directed RNA polymerase subunit RPC12/RpoP</fullName>
    </submittedName>
</protein>
<accession>A0AAE3VA44</accession>
<dbReference type="GO" id="GO:0000428">
    <property type="term" value="C:DNA-directed RNA polymerase complex"/>
    <property type="evidence" value="ECO:0007669"/>
    <property type="project" value="UniProtKB-KW"/>
</dbReference>
<dbReference type="PANTHER" id="PTHR37826">
    <property type="entry name" value="FLOTILLIN BAND_7_5 DOMAIN PROTEIN"/>
    <property type="match status" value="1"/>
</dbReference>
<dbReference type="PANTHER" id="PTHR37826:SF3">
    <property type="entry name" value="J DOMAIN-CONTAINING PROTEIN"/>
    <property type="match status" value="1"/>
</dbReference>
<organism evidence="3 4">
    <name type="scientific">Moryella indoligenes</name>
    <dbReference type="NCBI Taxonomy" id="371674"/>
    <lineage>
        <taxon>Bacteria</taxon>
        <taxon>Bacillati</taxon>
        <taxon>Bacillota</taxon>
        <taxon>Clostridia</taxon>
        <taxon>Lachnospirales</taxon>
        <taxon>Lachnospiraceae</taxon>
        <taxon>Moryella</taxon>
    </lineage>
</organism>
<dbReference type="Gene3D" id="2.20.28.30">
    <property type="entry name" value="RNA polymerase ii, chain L"/>
    <property type="match status" value="1"/>
</dbReference>
<evidence type="ECO:0000313" key="3">
    <source>
        <dbReference type="EMBL" id="MDQ0152526.1"/>
    </source>
</evidence>